<dbReference type="CDD" id="cd01335">
    <property type="entry name" value="Radical_SAM"/>
    <property type="match status" value="1"/>
</dbReference>
<evidence type="ECO:0000256" key="6">
    <source>
        <dbReference type="ARBA" id="ARBA00022485"/>
    </source>
</evidence>
<keyword evidence="10" id="KW-0408">Iron</keyword>
<evidence type="ECO:0000256" key="14">
    <source>
        <dbReference type="PIRSR" id="PIRSR004911-1"/>
    </source>
</evidence>
<dbReference type="PANTHER" id="PTHR30538">
    <property type="entry name" value="LYSINE 2,3-AMINOMUTASE-RELATED"/>
    <property type="match status" value="1"/>
</dbReference>
<comment type="catalytic activity">
    <reaction evidence="1">
        <text>L-lysine = D-beta-lysine</text>
        <dbReference type="Rhea" id="RHEA:44148"/>
        <dbReference type="ChEBI" id="CHEBI:32551"/>
        <dbReference type="ChEBI" id="CHEBI:84138"/>
    </reaction>
</comment>
<dbReference type="InterPro" id="IPR007197">
    <property type="entry name" value="rSAM"/>
</dbReference>
<dbReference type="GO" id="GO:0016853">
    <property type="term" value="F:isomerase activity"/>
    <property type="evidence" value="ECO:0007669"/>
    <property type="project" value="UniProtKB-KW"/>
</dbReference>
<dbReference type="EMBL" id="CP048711">
    <property type="protein sequence ID" value="QIB65886.1"/>
    <property type="molecule type" value="Genomic_DNA"/>
</dbReference>
<evidence type="ECO:0000313" key="17">
    <source>
        <dbReference type="EMBL" id="QIB65886.1"/>
    </source>
</evidence>
<dbReference type="SUPFAM" id="SSF102114">
    <property type="entry name" value="Radical SAM enzymes"/>
    <property type="match status" value="1"/>
</dbReference>
<dbReference type="Pfam" id="PF04055">
    <property type="entry name" value="Radical_SAM"/>
    <property type="match status" value="1"/>
</dbReference>
<comment type="cofactor">
    <cofactor evidence="3">
        <name>[4Fe-4S] cluster</name>
        <dbReference type="ChEBI" id="CHEBI:49883"/>
    </cofactor>
</comment>
<evidence type="ECO:0000256" key="1">
    <source>
        <dbReference type="ARBA" id="ARBA00001352"/>
    </source>
</evidence>
<evidence type="ECO:0000256" key="5">
    <source>
        <dbReference type="ARBA" id="ARBA00022363"/>
    </source>
</evidence>
<dbReference type="GO" id="GO:0046872">
    <property type="term" value="F:metal ion binding"/>
    <property type="evidence" value="ECO:0007669"/>
    <property type="project" value="UniProtKB-KW"/>
</dbReference>
<dbReference type="PIRSF" id="PIRSF004911">
    <property type="entry name" value="DUF160"/>
    <property type="match status" value="1"/>
</dbReference>
<dbReference type="InterPro" id="IPR022462">
    <property type="entry name" value="EpmB"/>
</dbReference>
<dbReference type="InterPro" id="IPR003739">
    <property type="entry name" value="Lys_aminomutase/Glu_NH3_mut"/>
</dbReference>
<evidence type="ECO:0000256" key="10">
    <source>
        <dbReference type="ARBA" id="ARBA00023004"/>
    </source>
</evidence>
<evidence type="ECO:0000256" key="7">
    <source>
        <dbReference type="ARBA" id="ARBA00022691"/>
    </source>
</evidence>
<dbReference type="Proteomes" id="UP000477680">
    <property type="component" value="Chromosome"/>
</dbReference>
<dbReference type="SFLD" id="SFLDF00314">
    <property type="entry name" value="L-lysine_2_3-aminomutase_(yjeK"/>
    <property type="match status" value="1"/>
</dbReference>
<feature type="modified residue" description="N6-(pyridoxal phosphate)lysine" evidence="15">
    <location>
        <position position="334"/>
    </location>
</feature>
<keyword evidence="8 14" id="KW-0479">Metal-binding</keyword>
<evidence type="ECO:0000256" key="15">
    <source>
        <dbReference type="PIRSR" id="PIRSR603739-50"/>
    </source>
</evidence>
<name>A0A6C0U1K0_9GAMM</name>
<evidence type="ECO:0000256" key="2">
    <source>
        <dbReference type="ARBA" id="ARBA00001933"/>
    </source>
</evidence>
<dbReference type="GO" id="GO:0051539">
    <property type="term" value="F:4 iron, 4 sulfur cluster binding"/>
    <property type="evidence" value="ECO:0007669"/>
    <property type="project" value="UniProtKB-KW"/>
</dbReference>
<feature type="binding site" evidence="14">
    <location>
        <position position="129"/>
    </location>
    <ligand>
        <name>[4Fe-4S] cluster</name>
        <dbReference type="ChEBI" id="CHEBI:49883"/>
        <note>4Fe-4S-S-AdoMet</note>
    </ligand>
</feature>
<sequence>MSALIACHPAPAPSDWRAAMRDLITSPAALFELLQLSADQLGWSEQAARDFPLRLPRAFARRMQPGDPQDPLLLQVLASQQELLTAPGFSSDPTGETGAANPQPGIIHKYHGRVLLLVTGSCAIHCRYCFRRHFPYADNQNSRAEWPAALAAIAADRSISEVIFSGGDPLVAGDEPLRELVQALADIPQLRRLRVHTRLPIVIPERVTAQLLETLSSSRLQTVMVVHSNHANEIDPQVAQAFARIRGAGITLLNQSVLLAGINDTAAALIALSERLFEAGALPYYLHLLDKVAGAAHFDVSEARARELHREIAARLPGYLLPKLVREVAGAPAKVLL</sequence>
<feature type="binding site" evidence="14">
    <location>
        <position position="122"/>
    </location>
    <ligand>
        <name>[4Fe-4S] cluster</name>
        <dbReference type="ChEBI" id="CHEBI:49883"/>
        <note>4Fe-4S-S-AdoMet</note>
    </ligand>
</feature>
<evidence type="ECO:0000256" key="4">
    <source>
        <dbReference type="ARBA" id="ARBA00008703"/>
    </source>
</evidence>
<dbReference type="PANTHER" id="PTHR30538:SF1">
    <property type="entry name" value="L-LYSINE 2,3-AMINOMUTASE"/>
    <property type="match status" value="1"/>
</dbReference>
<keyword evidence="11 14" id="KW-0411">Iron-sulfur</keyword>
<protein>
    <recommendedName>
        <fullName evidence="5">L-lysine 2,3-aminomutase</fullName>
    </recommendedName>
    <alternativeName>
        <fullName evidence="13">EF-P post-translational modification enzyme B</fullName>
    </alternativeName>
</protein>
<reference evidence="17 18" key="1">
    <citation type="submission" date="2020-02" db="EMBL/GenBank/DDBJ databases">
        <title>Genome sequencing for Kineobactrum sp. M2.</title>
        <authorList>
            <person name="Park S.-J."/>
        </authorList>
    </citation>
    <scope>NUCLEOTIDE SEQUENCE [LARGE SCALE GENOMIC DNA]</scope>
    <source>
        <strain evidence="17 18">M2</strain>
    </source>
</reference>
<evidence type="ECO:0000256" key="8">
    <source>
        <dbReference type="ARBA" id="ARBA00022723"/>
    </source>
</evidence>
<keyword evidence="7" id="KW-0949">S-adenosyl-L-methionine</keyword>
<evidence type="ECO:0000256" key="12">
    <source>
        <dbReference type="ARBA" id="ARBA00023235"/>
    </source>
</evidence>
<keyword evidence="12" id="KW-0413">Isomerase</keyword>
<feature type="domain" description="Radical SAM core" evidence="16">
    <location>
        <begin position="108"/>
        <end position="332"/>
    </location>
</feature>
<dbReference type="Gene3D" id="3.20.20.70">
    <property type="entry name" value="Aldolase class I"/>
    <property type="match status" value="1"/>
</dbReference>
<comment type="cofactor">
    <cofactor evidence="2 15">
        <name>pyridoxal 5'-phosphate</name>
        <dbReference type="ChEBI" id="CHEBI:597326"/>
    </cofactor>
</comment>
<evidence type="ECO:0000256" key="13">
    <source>
        <dbReference type="ARBA" id="ARBA00030756"/>
    </source>
</evidence>
<keyword evidence="9 15" id="KW-0663">Pyridoxal phosphate</keyword>
<evidence type="ECO:0000256" key="3">
    <source>
        <dbReference type="ARBA" id="ARBA00001966"/>
    </source>
</evidence>
<comment type="similarity">
    <text evidence="4">Belongs to the radical SAM superfamily. KamA family.</text>
</comment>
<dbReference type="InterPro" id="IPR058240">
    <property type="entry name" value="rSAM_sf"/>
</dbReference>
<feature type="binding site" evidence="14">
    <location>
        <position position="126"/>
    </location>
    <ligand>
        <name>[4Fe-4S] cluster</name>
        <dbReference type="ChEBI" id="CHEBI:49883"/>
        <note>4Fe-4S-S-AdoMet</note>
    </ligand>
</feature>
<keyword evidence="18" id="KW-1185">Reference proteome</keyword>
<evidence type="ECO:0000256" key="9">
    <source>
        <dbReference type="ARBA" id="ARBA00022898"/>
    </source>
</evidence>
<gene>
    <name evidence="17" type="primary">epmB</name>
    <name evidence="17" type="ORF">G3T16_11110</name>
</gene>
<dbReference type="SFLD" id="SFLDS00029">
    <property type="entry name" value="Radical_SAM"/>
    <property type="match status" value="1"/>
</dbReference>
<dbReference type="NCBIfam" id="TIGR00238">
    <property type="entry name" value="KamA family radical SAM protein"/>
    <property type="match status" value="1"/>
</dbReference>
<dbReference type="PROSITE" id="PS51918">
    <property type="entry name" value="RADICAL_SAM"/>
    <property type="match status" value="1"/>
</dbReference>
<dbReference type="RefSeq" id="WP_163495327.1">
    <property type="nucleotide sequence ID" value="NZ_CP048711.1"/>
</dbReference>
<dbReference type="KEGG" id="kim:G3T16_11110"/>
<organism evidence="17 18">
    <name type="scientific">Kineobactrum salinum</name>
    <dbReference type="NCBI Taxonomy" id="2708301"/>
    <lineage>
        <taxon>Bacteria</taxon>
        <taxon>Pseudomonadati</taxon>
        <taxon>Pseudomonadota</taxon>
        <taxon>Gammaproteobacteria</taxon>
        <taxon>Cellvibrionales</taxon>
        <taxon>Halieaceae</taxon>
        <taxon>Kineobactrum</taxon>
    </lineage>
</organism>
<evidence type="ECO:0000259" key="16">
    <source>
        <dbReference type="PROSITE" id="PS51918"/>
    </source>
</evidence>
<accession>A0A6C0U1K0</accession>
<proteinExistence type="inferred from homology"/>
<dbReference type="NCBIfam" id="TIGR03821">
    <property type="entry name" value="EFP_modif_epmB"/>
    <property type="match status" value="1"/>
</dbReference>
<dbReference type="InterPro" id="IPR013785">
    <property type="entry name" value="Aldolase_TIM"/>
</dbReference>
<evidence type="ECO:0000256" key="11">
    <source>
        <dbReference type="ARBA" id="ARBA00023014"/>
    </source>
</evidence>
<evidence type="ECO:0000313" key="18">
    <source>
        <dbReference type="Proteomes" id="UP000477680"/>
    </source>
</evidence>
<keyword evidence="6 14" id="KW-0004">4Fe-4S</keyword>
<dbReference type="AlphaFoldDB" id="A0A6C0U1K0"/>
<dbReference type="SFLD" id="SFLDG01070">
    <property type="entry name" value="PLP-dependent"/>
    <property type="match status" value="1"/>
</dbReference>